<keyword evidence="1" id="KW-0255">Endonuclease</keyword>
<dbReference type="AlphaFoldDB" id="A0A6M8PB07"/>
<accession>A0A6M8PB07</accession>
<sequence>MKKVYKIFGLLGLSDVLKESFPNTAPVIRPLVNNQKNPDPQWVAGFVSGEGFLKNRNTEGAGVQILFPLSQHGIPAGGGD</sequence>
<dbReference type="RefSeq" id="YP_009868562.1">
    <property type="nucleotide sequence ID" value="NC_049089.1"/>
</dbReference>
<name>A0A6M8PB07_9HYPO</name>
<keyword evidence="1" id="KW-0540">Nuclease</keyword>
<geneLocation type="mitochondrion" evidence="1"/>
<keyword evidence="1" id="KW-0378">Hydrolase</keyword>
<dbReference type="GO" id="GO:0004519">
    <property type="term" value="F:endonuclease activity"/>
    <property type="evidence" value="ECO:0007669"/>
    <property type="project" value="UniProtKB-KW"/>
</dbReference>
<protein>
    <submittedName>
        <fullName evidence="1">LAGLIDADG endonuclease</fullName>
    </submittedName>
</protein>
<dbReference type="EMBL" id="MT019333">
    <property type="protein sequence ID" value="QKG63783.1"/>
    <property type="molecule type" value="Genomic_DNA"/>
</dbReference>
<evidence type="ECO:0000313" key="1">
    <source>
        <dbReference type="EMBL" id="QKG63783.1"/>
    </source>
</evidence>
<proteinExistence type="predicted"/>
<dbReference type="GeneID" id="55760192"/>
<keyword evidence="1" id="KW-0496">Mitochondrion</keyword>
<reference evidence="1" key="1">
    <citation type="journal article" date="2020" name="Mitochondrial DNA Part B Resour">
        <title>The complete mitochondrial genome of fungal endosymbiont, Ophiocordycipitaceae sp., isolated from Ricania speculum (Hemiptera: Ricaniidae).</title>
        <authorList>
            <person name="Park J."/>
            <person name="Xi H."/>
            <person name="Park J."/>
            <person name="Lee W."/>
        </authorList>
    </citation>
    <scope>NUCLEOTIDE SEQUENCE</scope>
</reference>
<organism evidence="1">
    <name type="scientific">Ophiocordycipitaceae sp</name>
    <dbReference type="NCBI Taxonomy" id="1907519"/>
    <lineage>
        <taxon>Eukaryota</taxon>
        <taxon>Fungi</taxon>
        <taxon>Dikarya</taxon>
        <taxon>Ascomycota</taxon>
        <taxon>Pezizomycotina</taxon>
        <taxon>Sordariomycetes</taxon>
        <taxon>Hypocreomycetidae</taxon>
        <taxon>Hypocreales</taxon>
        <taxon>Ophiocordycipitaceae</taxon>
    </lineage>
</organism>